<dbReference type="Proteomes" id="UP001515500">
    <property type="component" value="Chromosome 8"/>
</dbReference>
<evidence type="ECO:0000259" key="2">
    <source>
        <dbReference type="Pfam" id="PF24818"/>
    </source>
</evidence>
<dbReference type="PANTHER" id="PTHR33494">
    <property type="entry name" value="OS02G0793800 PROTEIN"/>
    <property type="match status" value="1"/>
</dbReference>
<dbReference type="PANTHER" id="PTHR33494:SF1">
    <property type="entry name" value="C2H2-TYPE DOMAIN-CONTAINING PROTEIN-RELATED"/>
    <property type="match status" value="1"/>
</dbReference>
<name>A0AB40BUI8_DIOCR</name>
<dbReference type="InterPro" id="IPR057939">
    <property type="entry name" value="TRF2_HOY1_PH"/>
</dbReference>
<reference evidence="4" key="1">
    <citation type="submission" date="2025-08" db="UniProtKB">
        <authorList>
            <consortium name="RefSeq"/>
        </authorList>
    </citation>
    <scope>IDENTIFICATION</scope>
</reference>
<dbReference type="Pfam" id="PF24818">
    <property type="entry name" value="PH_TRF2_HOY1"/>
    <property type="match status" value="1"/>
</dbReference>
<feature type="compositionally biased region" description="Basic and acidic residues" evidence="1">
    <location>
        <begin position="335"/>
        <end position="350"/>
    </location>
</feature>
<dbReference type="GeneID" id="120266941"/>
<proteinExistence type="predicted"/>
<evidence type="ECO:0000313" key="3">
    <source>
        <dbReference type="Proteomes" id="UP001515500"/>
    </source>
</evidence>
<sequence length="528" mass="58335">MVRMPNTGEMRPESLSVVKAMGAKPMAVKMEVEDHLEEEHGPLSKRSKLVGASRQWSEGAADNVPSEAVSYNVLNEPSPLGLRLRKSPSLLDLIQMRLSQANSTASTCISSCASLESGKKKDLKSTAASAITDKLKASNFPASLLRIGSWECVSRYEGDLVAKCYYAKHKLVWEVLEGGLKSKIEIQWSDITALKASCPDNGTGTLDVVLARQPLFFRETNPQPRKHTLWQATSDFTGGQASIHRRHFLQCPQGLLGKHFEKLIQCDPRLYSLSQKAEITIESPYFEPRCSVFEDPDDSKRHSFDNMDDDVKPTFSGFHEPGSPSDAPSTSNKSKSRDLSVRAPDREARETPSPSSVMDTRAIEDNACSEPDDLKDRFRWDQLKVPGLNPSMSMRDLANHLEQCISEQMISGDPGISLPSKGMLEELTQYLLSDTQGSSASDELSLMSRVNSLCCLLQKDGPTAQNFQTSGGSHESLDEDGPHATPQAERSEAKQQSISRKESFGDLLLHLPRIASMPQFLFNISEED</sequence>
<organism evidence="3 4">
    <name type="scientific">Dioscorea cayennensis subsp. rotundata</name>
    <name type="common">White Guinea yam</name>
    <name type="synonym">Dioscorea rotundata</name>
    <dbReference type="NCBI Taxonomy" id="55577"/>
    <lineage>
        <taxon>Eukaryota</taxon>
        <taxon>Viridiplantae</taxon>
        <taxon>Streptophyta</taxon>
        <taxon>Embryophyta</taxon>
        <taxon>Tracheophyta</taxon>
        <taxon>Spermatophyta</taxon>
        <taxon>Magnoliopsida</taxon>
        <taxon>Liliopsida</taxon>
        <taxon>Dioscoreales</taxon>
        <taxon>Dioscoreaceae</taxon>
        <taxon>Dioscorea</taxon>
    </lineage>
</organism>
<feature type="region of interest" description="Disordered" evidence="1">
    <location>
        <begin position="465"/>
        <end position="499"/>
    </location>
</feature>
<gene>
    <name evidence="4" type="primary">LOC120266941</name>
</gene>
<dbReference type="RefSeq" id="XP_039130535.1">
    <property type="nucleotide sequence ID" value="XM_039274601.1"/>
</dbReference>
<feature type="region of interest" description="Disordered" evidence="1">
    <location>
        <begin position="296"/>
        <end position="370"/>
    </location>
</feature>
<evidence type="ECO:0000256" key="1">
    <source>
        <dbReference type="SAM" id="MobiDB-lite"/>
    </source>
</evidence>
<feature type="compositionally biased region" description="Basic and acidic residues" evidence="1">
    <location>
        <begin position="298"/>
        <end position="312"/>
    </location>
</feature>
<accession>A0AB40BUI8</accession>
<protein>
    <submittedName>
        <fullName evidence="4">Uncharacterized protein LOC120266941</fullName>
    </submittedName>
</protein>
<evidence type="ECO:0000313" key="4">
    <source>
        <dbReference type="RefSeq" id="XP_039130535.1"/>
    </source>
</evidence>
<feature type="domain" description="TRF2/HOY1 PH-like" evidence="2">
    <location>
        <begin position="139"/>
        <end position="256"/>
    </location>
</feature>
<dbReference type="AlphaFoldDB" id="A0AB40BUI8"/>
<keyword evidence="3" id="KW-1185">Reference proteome</keyword>
<feature type="compositionally biased region" description="Basic and acidic residues" evidence="1">
    <location>
        <begin position="489"/>
        <end position="499"/>
    </location>
</feature>